<dbReference type="Pfam" id="PF01191">
    <property type="entry name" value="RNA_pol_Rpb5_C"/>
    <property type="match status" value="1"/>
</dbReference>
<dbReference type="KEGG" id="vg:20041502"/>
<dbReference type="GO" id="GO:0003899">
    <property type="term" value="F:DNA-directed RNA polymerase activity"/>
    <property type="evidence" value="ECO:0007669"/>
    <property type="project" value="InterPro"/>
</dbReference>
<dbReference type="GO" id="GO:0003677">
    <property type="term" value="F:DNA binding"/>
    <property type="evidence" value="ECO:0007669"/>
    <property type="project" value="InterPro"/>
</dbReference>
<keyword evidence="1" id="KW-0804">Transcription</keyword>
<dbReference type="GO" id="GO:0006362">
    <property type="term" value="P:transcription elongation by RNA polymerase I"/>
    <property type="evidence" value="ECO:0007669"/>
    <property type="project" value="TreeGrafter"/>
</dbReference>
<dbReference type="Gene3D" id="3.90.940.20">
    <property type="entry name" value="RPB5-like RNA polymerase subunit"/>
    <property type="match status" value="1"/>
</dbReference>
<dbReference type="SUPFAM" id="SSF55287">
    <property type="entry name" value="RPB5-like RNA polymerase subunit"/>
    <property type="match status" value="1"/>
</dbReference>
<accession>A0A076FGI4</accession>
<feature type="domain" description="RNA polymerase subunit H/Rpb5 C-terminal" evidence="2">
    <location>
        <begin position="114"/>
        <end position="179"/>
    </location>
</feature>
<evidence type="ECO:0000256" key="1">
    <source>
        <dbReference type="ARBA" id="ARBA00023163"/>
    </source>
</evidence>
<dbReference type="InterPro" id="IPR014381">
    <property type="entry name" value="Arch_Rpo5/euc_Rpb5"/>
</dbReference>
<evidence type="ECO:0000313" key="4">
    <source>
        <dbReference type="Proteomes" id="UP000028667"/>
    </source>
</evidence>
<gene>
    <name evidence="3" type="ORF">AaV_224</name>
</gene>
<dbReference type="GO" id="GO:0006366">
    <property type="term" value="P:transcription by RNA polymerase II"/>
    <property type="evidence" value="ECO:0007669"/>
    <property type="project" value="TreeGrafter"/>
</dbReference>
<sequence>MIKISKNNIIELLKYRGFDINTDVIDQFMQNDSKSISVQNNKEIHKFIYNFNDKLNKNTLNKIINEYHEITDKIQVFSIVTFENITKTIENTIKIISQKYKSKIVLFDIKNLMINPTKHHLFAKHELINANDDFKKALCDELHIINIYKIPKISVNDVMAKYINLNIGDICKITRKTNQGQVAIFKLCV</sequence>
<dbReference type="InterPro" id="IPR035913">
    <property type="entry name" value="RPB5-like_sf"/>
</dbReference>
<dbReference type="EMBL" id="KJ645900">
    <property type="protein sequence ID" value="AII17190.1"/>
    <property type="molecule type" value="Genomic_DNA"/>
</dbReference>
<dbReference type="InterPro" id="IPR000783">
    <property type="entry name" value="RNA_pol_subH/Rpb5_C"/>
</dbReference>
<protein>
    <submittedName>
        <fullName evidence="3">Putative RNA polymerase subunit RPB5</fullName>
    </submittedName>
</protein>
<dbReference type="GO" id="GO:0042797">
    <property type="term" value="P:tRNA transcription by RNA polymerase III"/>
    <property type="evidence" value="ECO:0007669"/>
    <property type="project" value="TreeGrafter"/>
</dbReference>
<proteinExistence type="predicted"/>
<dbReference type="PIRSF" id="PIRSF000747">
    <property type="entry name" value="RPB5"/>
    <property type="match status" value="1"/>
</dbReference>
<dbReference type="RefSeq" id="YP_009052298.1">
    <property type="nucleotide sequence ID" value="NC_024697.1"/>
</dbReference>
<name>A0A076FGI4_9VIRU</name>
<dbReference type="Proteomes" id="UP000028667">
    <property type="component" value="Segment"/>
</dbReference>
<keyword evidence="4" id="KW-1185">Reference proteome</keyword>
<organism evidence="3 4">
    <name type="scientific">Aureococcus anophagefferens virus</name>
    <dbReference type="NCBI Taxonomy" id="1474867"/>
    <lineage>
        <taxon>Viruses</taxon>
        <taxon>Varidnaviria</taxon>
        <taxon>Bamfordvirae</taxon>
        <taxon>Nucleocytoviricota</taxon>
        <taxon>Megaviricetes</taxon>
        <taxon>Imitervirales</taxon>
        <taxon>Schizomimiviridae</taxon>
        <taxon>Kratosvirus</taxon>
        <taxon>Kratosvirus quantuckense</taxon>
    </lineage>
</organism>
<dbReference type="PANTHER" id="PTHR10535">
    <property type="entry name" value="DNA-DIRECTED RNA POLYMERASES I, II, AND III SUBUNIT RPABC1"/>
    <property type="match status" value="1"/>
</dbReference>
<dbReference type="GeneID" id="20041502"/>
<dbReference type="PANTHER" id="PTHR10535:SF0">
    <property type="entry name" value="DNA-DIRECTED RNA POLYMERASES I, II, AND III SUBUNIT RPABC1"/>
    <property type="match status" value="1"/>
</dbReference>
<reference evidence="3 4" key="1">
    <citation type="journal article" date="2014" name="Virology">
        <title>Genome of brown tide virus (AaV), the little giant of the Megaviridae, elucidates NCLDV genome expansion and host-virus coevolution.</title>
        <authorList>
            <person name="Moniruzzaman M."/>
            <person name="LeCleir G.R."/>
            <person name="Brown C.M."/>
            <person name="Gobler C.J."/>
            <person name="Bidle K.D."/>
            <person name="Wilson W.H."/>
            <person name="Wilhelm S.W."/>
        </authorList>
    </citation>
    <scope>NUCLEOTIDE SEQUENCE [LARGE SCALE GENOMIC DNA]</scope>
    <source>
        <strain evidence="3">BtV-01</strain>
    </source>
</reference>
<evidence type="ECO:0000259" key="2">
    <source>
        <dbReference type="Pfam" id="PF01191"/>
    </source>
</evidence>
<evidence type="ECO:0000313" key="3">
    <source>
        <dbReference type="EMBL" id="AII17190.1"/>
    </source>
</evidence>